<dbReference type="InterPro" id="IPR032675">
    <property type="entry name" value="LRR_dom_sf"/>
</dbReference>
<evidence type="ECO:0000313" key="2">
    <source>
        <dbReference type="EMBL" id="KAG7098426.1"/>
    </source>
</evidence>
<name>A0A9P8AE21_9AGAR</name>
<dbReference type="Gene3D" id="1.20.1280.50">
    <property type="match status" value="1"/>
</dbReference>
<organism evidence="2 3">
    <name type="scientific">Marasmius oreades</name>
    <name type="common">fairy-ring Marasmius</name>
    <dbReference type="NCBI Taxonomy" id="181124"/>
    <lineage>
        <taxon>Eukaryota</taxon>
        <taxon>Fungi</taxon>
        <taxon>Dikarya</taxon>
        <taxon>Basidiomycota</taxon>
        <taxon>Agaricomycotina</taxon>
        <taxon>Agaricomycetes</taxon>
        <taxon>Agaricomycetidae</taxon>
        <taxon>Agaricales</taxon>
        <taxon>Marasmiineae</taxon>
        <taxon>Marasmiaceae</taxon>
        <taxon>Marasmius</taxon>
    </lineage>
</organism>
<evidence type="ECO:0008006" key="4">
    <source>
        <dbReference type="Google" id="ProtNLM"/>
    </source>
</evidence>
<feature type="coiled-coil region" evidence="1">
    <location>
        <begin position="59"/>
        <end position="86"/>
    </location>
</feature>
<dbReference type="OrthoDB" id="2853687at2759"/>
<dbReference type="Gene3D" id="3.80.10.10">
    <property type="entry name" value="Ribonuclease Inhibitor"/>
    <property type="match status" value="1"/>
</dbReference>
<dbReference type="KEGG" id="more:E1B28_000378"/>
<reference evidence="2" key="1">
    <citation type="journal article" date="2021" name="Genome Biol. Evol.">
        <title>The assembled and annotated genome of the fairy-ring fungus Marasmius oreades.</title>
        <authorList>
            <person name="Hiltunen M."/>
            <person name="Ament-Velasquez S.L."/>
            <person name="Johannesson H."/>
        </authorList>
    </citation>
    <scope>NUCLEOTIDE SEQUENCE</scope>
    <source>
        <strain evidence="2">03SP1</strain>
    </source>
</reference>
<dbReference type="GeneID" id="66069454"/>
<keyword evidence="1" id="KW-0175">Coiled coil</keyword>
<evidence type="ECO:0000313" key="3">
    <source>
        <dbReference type="Proteomes" id="UP001049176"/>
    </source>
</evidence>
<comment type="caution">
    <text evidence="2">The sequence shown here is derived from an EMBL/GenBank/DDBJ whole genome shotgun (WGS) entry which is preliminary data.</text>
</comment>
<dbReference type="SUPFAM" id="SSF81383">
    <property type="entry name" value="F-box domain"/>
    <property type="match status" value="1"/>
</dbReference>
<accession>A0A9P8AE21</accession>
<evidence type="ECO:0000256" key="1">
    <source>
        <dbReference type="SAM" id="Coils"/>
    </source>
</evidence>
<dbReference type="AlphaFoldDB" id="A0A9P8AE21"/>
<dbReference type="SUPFAM" id="SSF52047">
    <property type="entry name" value="RNI-like"/>
    <property type="match status" value="1"/>
</dbReference>
<gene>
    <name evidence="2" type="ORF">E1B28_000378</name>
</gene>
<dbReference type="RefSeq" id="XP_043014896.1">
    <property type="nucleotide sequence ID" value="XM_043146196.1"/>
</dbReference>
<dbReference type="Proteomes" id="UP001049176">
    <property type="component" value="Chromosome 1"/>
</dbReference>
<dbReference type="InterPro" id="IPR036047">
    <property type="entry name" value="F-box-like_dom_sf"/>
</dbReference>
<sequence>MLNSCPAYGTPISLKQQPFNPALTTVLDFYSTTNEPPSSVDSRVVREEITRLQAGIATVDEGIAKIKRLQTRLEELIQEKRRMENQLQSFRPLTHPIRRLPNEALTRIFRFCVEVEGPKDVWAYTNPNDLSEVDMVDLKSRHASQYPGSLNTRNSPWKVGQVCKRWRSLVSSLPQLWTYIDLNWDSIAEIHPNVASFLALQLQRSEGKLLSVSLFSYSNDGTPRSFNDTLMKMVCASSNRWLEASIRVDAIGLLLLSPFRGTFSKLESLHLHLLSSGNGWPGLDDQSQKSLFNVFDITPALNQLVLSGDFVPLLNIPVQFPWLQITTYISRDYGAWYRDYDDHFNLLPKMTNLEKCFLDLAVPDDPDPSLPETPHLIFPNLRTLVLRNAHVEGRSAFEPVLKWLTLPALKKLRLTKNFDTPKSLLAFMTRSSCSLLELSILDHHISDPVVTRILKADCFRGLERLELGGVTDAILQCLRIRGGAGLLVSLRCLVLCGTKRWSSRVLLHVVRSRNHVVGPHMQPLRDLVLQNVVSEGENAIEDPEIMKGLQAVCQVKVRWISEVKSRYWF</sequence>
<proteinExistence type="predicted"/>
<dbReference type="EMBL" id="CM032181">
    <property type="protein sequence ID" value="KAG7098426.1"/>
    <property type="molecule type" value="Genomic_DNA"/>
</dbReference>
<protein>
    <recommendedName>
        <fullName evidence="4">F-box domain-containing protein</fullName>
    </recommendedName>
</protein>
<keyword evidence="3" id="KW-1185">Reference proteome</keyword>